<evidence type="ECO:0008006" key="3">
    <source>
        <dbReference type="Google" id="ProtNLM"/>
    </source>
</evidence>
<keyword evidence="2" id="KW-1185">Reference proteome</keyword>
<organism evidence="1 2">
    <name type="scientific">Miniimonas arenae</name>
    <dbReference type="NCBI Taxonomy" id="676201"/>
    <lineage>
        <taxon>Bacteria</taxon>
        <taxon>Bacillati</taxon>
        <taxon>Actinomycetota</taxon>
        <taxon>Actinomycetes</taxon>
        <taxon>Micrococcales</taxon>
        <taxon>Beutenbergiaceae</taxon>
        <taxon>Miniimonas</taxon>
    </lineage>
</organism>
<dbReference type="Proteomes" id="UP000313849">
    <property type="component" value="Unassembled WGS sequence"/>
</dbReference>
<dbReference type="RefSeq" id="WP_108718553.1">
    <property type="nucleotide sequence ID" value="NZ_VENP01000048.1"/>
</dbReference>
<sequence length="112" mass="11340">MPPAEPDPRLAAAVASLTAGLPDGAPPVHPMRALSAAGFGVGGHLFAFVAGEGRLIAKVPSAVVDGYEQTGTGTRMAMRGRPMREWVEVPPEAGDAAWAEVVAAAYAFVSGG</sequence>
<evidence type="ECO:0000313" key="2">
    <source>
        <dbReference type="Proteomes" id="UP000313849"/>
    </source>
</evidence>
<dbReference type="EMBL" id="VENP01000048">
    <property type="protein sequence ID" value="TNU73390.1"/>
    <property type="molecule type" value="Genomic_DNA"/>
</dbReference>
<dbReference type="AlphaFoldDB" id="A0A5C5B967"/>
<dbReference type="OrthoDB" id="8779526at2"/>
<gene>
    <name evidence="1" type="ORF">FH969_11620</name>
</gene>
<reference evidence="1 2" key="1">
    <citation type="submission" date="2019-06" db="EMBL/GenBank/DDBJ databases">
        <title>Draft genome sequence of Miniimonas arenae KCTC 19750T isolated from sea sand.</title>
        <authorList>
            <person name="Park S.-J."/>
        </authorList>
    </citation>
    <scope>NUCLEOTIDE SEQUENCE [LARGE SCALE GENOMIC DNA]</scope>
    <source>
        <strain evidence="1 2">KCTC 19750</strain>
    </source>
</reference>
<proteinExistence type="predicted"/>
<protein>
    <recommendedName>
        <fullName evidence="3">TfoX/Sxy family protein</fullName>
    </recommendedName>
</protein>
<name>A0A5C5B967_9MICO</name>
<comment type="caution">
    <text evidence="1">The sequence shown here is derived from an EMBL/GenBank/DDBJ whole genome shotgun (WGS) entry which is preliminary data.</text>
</comment>
<accession>A0A5C5B967</accession>
<evidence type="ECO:0000313" key="1">
    <source>
        <dbReference type="EMBL" id="TNU73390.1"/>
    </source>
</evidence>